<keyword evidence="3" id="KW-1185">Reference proteome</keyword>
<dbReference type="InterPro" id="IPR050312">
    <property type="entry name" value="IolE/XylAMocC-like"/>
</dbReference>
<gene>
    <name evidence="2" type="ORF">J2S15_001015</name>
</gene>
<organism evidence="2 3">
    <name type="scientific">Breznakia pachnodae</name>
    <dbReference type="NCBI Taxonomy" id="265178"/>
    <lineage>
        <taxon>Bacteria</taxon>
        <taxon>Bacillati</taxon>
        <taxon>Bacillota</taxon>
        <taxon>Erysipelotrichia</taxon>
        <taxon>Erysipelotrichales</taxon>
        <taxon>Erysipelotrichaceae</taxon>
        <taxon>Breznakia</taxon>
    </lineage>
</organism>
<comment type="caution">
    <text evidence="2">The sequence shown here is derived from an EMBL/GenBank/DDBJ whole genome shotgun (WGS) entry which is preliminary data.</text>
</comment>
<dbReference type="InterPro" id="IPR013022">
    <property type="entry name" value="Xyl_isomerase-like_TIM-brl"/>
</dbReference>
<sequence>MYTAIISDQIQSDLEASFKVMKELGYKHVELHNVFGKSIEACSEDEVKEIKTLVEKYELKVANLASTVFFLCPLYPEYKVSLFNPEFYTIEGDIETHLQYLENACKIANELDCKNVRVFPFRFPDNEDIVVVGSDKDIENISIHLSKAVKIAEEYGITLVLENCPYSHLPKGEMTLEVIKRVNHPNLKLLWDPANSYRAEKHKVPKKYLELDLMSEYELIKDYIGHVHLKNYTYDSSLEKPFLHKSLLEGDIDYPELLKEMNSQYQGCLSLEPEVGYEDTITSMKELTSINNR</sequence>
<dbReference type="PANTHER" id="PTHR12110">
    <property type="entry name" value="HYDROXYPYRUVATE ISOMERASE"/>
    <property type="match status" value="1"/>
</dbReference>
<accession>A0ABU0E074</accession>
<keyword evidence="2" id="KW-0413">Isomerase</keyword>
<dbReference type="GO" id="GO:0016853">
    <property type="term" value="F:isomerase activity"/>
    <property type="evidence" value="ECO:0007669"/>
    <property type="project" value="UniProtKB-KW"/>
</dbReference>
<dbReference type="InterPro" id="IPR036237">
    <property type="entry name" value="Xyl_isomerase-like_sf"/>
</dbReference>
<proteinExistence type="predicted"/>
<name>A0ABU0E074_9FIRM</name>
<evidence type="ECO:0000313" key="3">
    <source>
        <dbReference type="Proteomes" id="UP001230220"/>
    </source>
</evidence>
<dbReference type="PANTHER" id="PTHR12110:SF41">
    <property type="entry name" value="INOSOSE DEHYDRATASE"/>
    <property type="match status" value="1"/>
</dbReference>
<dbReference type="Gene3D" id="3.20.20.150">
    <property type="entry name" value="Divalent-metal-dependent TIM barrel enzymes"/>
    <property type="match status" value="1"/>
</dbReference>
<feature type="domain" description="Xylose isomerase-like TIM barrel" evidence="1">
    <location>
        <begin position="18"/>
        <end position="274"/>
    </location>
</feature>
<dbReference type="SUPFAM" id="SSF51658">
    <property type="entry name" value="Xylose isomerase-like"/>
    <property type="match status" value="1"/>
</dbReference>
<reference evidence="2 3" key="1">
    <citation type="submission" date="2023-07" db="EMBL/GenBank/DDBJ databases">
        <title>Genomic Encyclopedia of Type Strains, Phase IV (KMG-IV): sequencing the most valuable type-strain genomes for metagenomic binning, comparative biology and taxonomic classification.</title>
        <authorList>
            <person name="Goeker M."/>
        </authorList>
    </citation>
    <scope>NUCLEOTIDE SEQUENCE [LARGE SCALE GENOMIC DNA]</scope>
    <source>
        <strain evidence="2 3">DSM 16784</strain>
    </source>
</reference>
<protein>
    <submittedName>
        <fullName evidence="2">Sugar phosphate isomerase/epimerase</fullName>
    </submittedName>
</protein>
<dbReference type="RefSeq" id="WP_307406055.1">
    <property type="nucleotide sequence ID" value="NZ_JAUSUR010000001.1"/>
</dbReference>
<dbReference type="Proteomes" id="UP001230220">
    <property type="component" value="Unassembled WGS sequence"/>
</dbReference>
<dbReference type="Pfam" id="PF01261">
    <property type="entry name" value="AP_endonuc_2"/>
    <property type="match status" value="1"/>
</dbReference>
<evidence type="ECO:0000259" key="1">
    <source>
        <dbReference type="Pfam" id="PF01261"/>
    </source>
</evidence>
<dbReference type="EMBL" id="JAUSUR010000001">
    <property type="protein sequence ID" value="MDQ0360284.1"/>
    <property type="molecule type" value="Genomic_DNA"/>
</dbReference>
<evidence type="ECO:0000313" key="2">
    <source>
        <dbReference type="EMBL" id="MDQ0360284.1"/>
    </source>
</evidence>